<proteinExistence type="predicted"/>
<accession>A0ACB9GV96</accession>
<organism evidence="1 2">
    <name type="scientific">Smallanthus sonchifolius</name>
    <dbReference type="NCBI Taxonomy" id="185202"/>
    <lineage>
        <taxon>Eukaryota</taxon>
        <taxon>Viridiplantae</taxon>
        <taxon>Streptophyta</taxon>
        <taxon>Embryophyta</taxon>
        <taxon>Tracheophyta</taxon>
        <taxon>Spermatophyta</taxon>
        <taxon>Magnoliopsida</taxon>
        <taxon>eudicotyledons</taxon>
        <taxon>Gunneridae</taxon>
        <taxon>Pentapetalae</taxon>
        <taxon>asterids</taxon>
        <taxon>campanulids</taxon>
        <taxon>Asterales</taxon>
        <taxon>Asteraceae</taxon>
        <taxon>Asteroideae</taxon>
        <taxon>Heliantheae alliance</taxon>
        <taxon>Millerieae</taxon>
        <taxon>Smallanthus</taxon>
    </lineage>
</organism>
<gene>
    <name evidence="1" type="ORF">L1987_41884</name>
</gene>
<dbReference type="EMBL" id="CM042030">
    <property type="protein sequence ID" value="KAI3787425.1"/>
    <property type="molecule type" value="Genomic_DNA"/>
</dbReference>
<reference evidence="2" key="1">
    <citation type="journal article" date="2022" name="Mol. Ecol. Resour.">
        <title>The genomes of chicory, endive, great burdock and yacon provide insights into Asteraceae palaeo-polyploidization history and plant inulin production.</title>
        <authorList>
            <person name="Fan W."/>
            <person name="Wang S."/>
            <person name="Wang H."/>
            <person name="Wang A."/>
            <person name="Jiang F."/>
            <person name="Liu H."/>
            <person name="Zhao H."/>
            <person name="Xu D."/>
            <person name="Zhang Y."/>
        </authorList>
    </citation>
    <scope>NUCLEOTIDE SEQUENCE [LARGE SCALE GENOMIC DNA]</scope>
    <source>
        <strain evidence="2">cv. Yunnan</strain>
    </source>
</reference>
<comment type="caution">
    <text evidence="1">The sequence shown here is derived from an EMBL/GenBank/DDBJ whole genome shotgun (WGS) entry which is preliminary data.</text>
</comment>
<evidence type="ECO:0000313" key="2">
    <source>
        <dbReference type="Proteomes" id="UP001056120"/>
    </source>
</evidence>
<sequence>MEFEPHHPKLEETVNQILKSADLDIATELSIRRAARKQLGLDLSDLPSKQLVRRIVESFLLSTSPIDEVREETDKAEEVQTEKSPVDDPNIESDDGAERIICRLPGKRRVSIEKFGGTKLVSIREYYQKQGNVFTSGKGISLNPEEWSAFCSSFSDIEEAITKMESRMRDNCNGKKQTEAEPSNPSIRLAYEANTCHPLIPIATTRFTGKNYYCWKRQMEFFLNQLKIFYVLVTSCPKIPVPPDASFEEINRSKSHAQNNSEEFVGGGDRFGGRDRGRTDDSFILIPPLPSDFKISTHTLFSSFFCSVSSSAALQIDRFFLHADMEWNQQTLQFLSQCFLDTLSPQPEPRRRAEKNLSNAADTPNYGLAVLRLVSEPSVHEQIRQCAAVNFKNHLKTRWMPSSATPIHDTEKEQIKQLIVSLMLSSTPKIQAQLSEALAVIGNHDFPKLWPALLPELKSNLEKAINANDFASVNGILATFNSLFKKFRHQYKSDPLLLDLKYCLDNFAAPLLSTVESISAKIKAAAGSAETLRQLIEAQRLCCRIFYSLNYLDLPEFFEDNADKWMNEFKNYLTTRYPAVEDGNADGLALVDELCAAVCDNISHYMEREGELFQKYLSGFVEAVWSLLVVASASPSRERLTVTAIKFLTIVSTSVHHALFAGDEILQQVTQSIVIPNVMLRDEDEELFEMNYVEFIRRDMEGSDLDTRRRIACELLKGIAGNYKEKVTERVSAQIHNCLAVFAENPAANWKYKDCAIYLVVSLATKKAGGASVSTDLVDVESFFRSVIVPELQGQDVNAYPMLKAGALKFFTLFRVLIPKPVAMALIGDVVRFLSSDVNVGHSYAASCIEKLLLVKDNGVQPRYTSLDIGPILPVLMTNLFGALEKPESEENQYVMRCIMRVLQIADISPEVASPCITGLTTVLNRVCENPKNPVFNHCLFEAVATLVRRACEKNSSLVPAFETCLLPSLQMILAKEVTEFFPYAFQLLAQLVDLNRPPVPPHYMQIFDILLTPDLWDKSANVPALVRLLQSFLQQAPNELNRDGKLRNVLGIFNKLVNKPSTEEHGFYVLNTVIENLGYDVMAEYMNHIWSSLFTRLQSSKTQRFVRCLIILMSLFLVKHGIQTLVDSINSVQANIFQMLLAQIWIPNLKTITGHIEVKLSAVASTKLLCESPLLLDPAAEELWGKLLDSIVTLLSQPEEERVEDEPEVPDFGEATGYQATFVRLHNAGKKEEDPLKEIKDPKHFSIALLANLSTQFRGSRVKDG</sequence>
<keyword evidence="2" id="KW-1185">Reference proteome</keyword>
<protein>
    <submittedName>
        <fullName evidence="1">Uncharacterized protein</fullName>
    </submittedName>
</protein>
<reference evidence="1 2" key="2">
    <citation type="journal article" date="2022" name="Mol. Ecol. Resour.">
        <title>The genomes of chicory, endive, great burdock and yacon provide insights into Asteraceae paleo-polyploidization history and plant inulin production.</title>
        <authorList>
            <person name="Fan W."/>
            <person name="Wang S."/>
            <person name="Wang H."/>
            <person name="Wang A."/>
            <person name="Jiang F."/>
            <person name="Liu H."/>
            <person name="Zhao H."/>
            <person name="Xu D."/>
            <person name="Zhang Y."/>
        </authorList>
    </citation>
    <scope>NUCLEOTIDE SEQUENCE [LARGE SCALE GENOMIC DNA]</scope>
    <source>
        <strain evidence="2">cv. Yunnan</strain>
        <tissue evidence="1">Leaves</tissue>
    </source>
</reference>
<evidence type="ECO:0000313" key="1">
    <source>
        <dbReference type="EMBL" id="KAI3787425.1"/>
    </source>
</evidence>
<dbReference type="Proteomes" id="UP001056120">
    <property type="component" value="Linkage Group LG13"/>
</dbReference>
<name>A0ACB9GV96_9ASTR</name>